<dbReference type="KEGG" id="bwa:HLV38_02575"/>
<reference evidence="2" key="1">
    <citation type="submission" date="2020-05" db="EMBL/GenBank/DDBJ databases">
        <title>Novel species in genus Nocardioides.</title>
        <authorList>
            <person name="Zhang G."/>
        </authorList>
    </citation>
    <scope>NUCLEOTIDE SEQUENCE [LARGE SCALE GENOMIC DNA]</scope>
    <source>
        <strain evidence="2">zg-1050</strain>
    </source>
</reference>
<dbReference type="Proteomes" id="UP000503297">
    <property type="component" value="Chromosome"/>
</dbReference>
<protein>
    <submittedName>
        <fullName evidence="1">Uncharacterized protein</fullName>
    </submittedName>
</protein>
<proteinExistence type="predicted"/>
<evidence type="ECO:0000313" key="1">
    <source>
        <dbReference type="EMBL" id="QKF07129.1"/>
    </source>
</evidence>
<dbReference type="EMBL" id="CP053716">
    <property type="protein sequence ID" value="QKF07129.1"/>
    <property type="molecule type" value="Genomic_DNA"/>
</dbReference>
<organism evidence="1 2">
    <name type="scientific">Berryella wangjianweii</name>
    <dbReference type="NCBI Taxonomy" id="2734634"/>
    <lineage>
        <taxon>Bacteria</taxon>
        <taxon>Bacillati</taxon>
        <taxon>Actinomycetota</taxon>
        <taxon>Coriobacteriia</taxon>
        <taxon>Eggerthellales</taxon>
        <taxon>Eggerthellaceae</taxon>
        <taxon>Berryella</taxon>
    </lineage>
</organism>
<gene>
    <name evidence="1" type="ORF">HLV38_02575</name>
</gene>
<dbReference type="RefSeq" id="WP_172163015.1">
    <property type="nucleotide sequence ID" value="NZ_CP053716.1"/>
</dbReference>
<accession>A0A6M8J6W1</accession>
<dbReference type="AlphaFoldDB" id="A0A6M8J6W1"/>
<evidence type="ECO:0000313" key="2">
    <source>
        <dbReference type="Proteomes" id="UP000503297"/>
    </source>
</evidence>
<sequence length="161" mass="17733">MASRRNDAAGPEESQRYRASYRAVCAEGAVKVYNGAGMRRVERAMSFDVMDERFSAVDEFVAGLLSEVLLVIGREFAREGEELMDVEGRAHVTVGNPLAALGVCGIEGVPVIEAVQVDVYLFTFLPEDEARAVIDRALGRAVLYQSLREPLGIRCRFTFAQ</sequence>
<name>A0A6M8J6W1_9ACTN</name>
<keyword evidence="2" id="KW-1185">Reference proteome</keyword>